<proteinExistence type="predicted"/>
<dbReference type="CDD" id="cd04301">
    <property type="entry name" value="NAT_SF"/>
    <property type="match status" value="1"/>
</dbReference>
<reference evidence="4 5" key="1">
    <citation type="submission" date="2018-10" db="EMBL/GenBank/DDBJ databases">
        <title>Genomic Encyclopedia of Archaeal and Bacterial Type Strains, Phase II (KMG-II): from individual species to whole genera.</title>
        <authorList>
            <person name="Goeker M."/>
        </authorList>
    </citation>
    <scope>NUCLEOTIDE SEQUENCE [LARGE SCALE GENOMIC DNA]</scope>
    <source>
        <strain evidence="4 5">DSM 14954</strain>
    </source>
</reference>
<feature type="domain" description="N-acetyltransferase" evidence="3">
    <location>
        <begin position="3"/>
        <end position="195"/>
    </location>
</feature>
<keyword evidence="5" id="KW-1185">Reference proteome</keyword>
<organism evidence="4 5">
    <name type="scientific">Solirubrobacter pauli</name>
    <dbReference type="NCBI Taxonomy" id="166793"/>
    <lineage>
        <taxon>Bacteria</taxon>
        <taxon>Bacillati</taxon>
        <taxon>Actinomycetota</taxon>
        <taxon>Thermoleophilia</taxon>
        <taxon>Solirubrobacterales</taxon>
        <taxon>Solirubrobacteraceae</taxon>
        <taxon>Solirubrobacter</taxon>
    </lineage>
</organism>
<dbReference type="Pfam" id="PF00583">
    <property type="entry name" value="Acetyltransf_1"/>
    <property type="match status" value="1"/>
</dbReference>
<dbReference type="EMBL" id="RBIL01000002">
    <property type="protein sequence ID" value="RKQ87691.1"/>
    <property type="molecule type" value="Genomic_DNA"/>
</dbReference>
<keyword evidence="2" id="KW-0012">Acyltransferase</keyword>
<protein>
    <submittedName>
        <fullName evidence="4">Acetyltransferase (GNAT) family protein</fullName>
    </submittedName>
</protein>
<evidence type="ECO:0000256" key="1">
    <source>
        <dbReference type="ARBA" id="ARBA00022679"/>
    </source>
</evidence>
<dbReference type="Proteomes" id="UP000278962">
    <property type="component" value="Unassembled WGS sequence"/>
</dbReference>
<dbReference type="RefSeq" id="WP_121256458.1">
    <property type="nucleotide sequence ID" value="NZ_RBIL01000002.1"/>
</dbReference>
<evidence type="ECO:0000256" key="2">
    <source>
        <dbReference type="ARBA" id="ARBA00023315"/>
    </source>
</evidence>
<dbReference type="SUPFAM" id="SSF55729">
    <property type="entry name" value="Acyl-CoA N-acyltransferases (Nat)"/>
    <property type="match status" value="1"/>
</dbReference>
<sequence length="207" mass="23026">MDLLVRPARPDDACVPLLFESAKPYYTAYAGSERRALKLLQRAFAQPGHAASFEYTQVLVTPEDDFVAGVLTAFPVRDGDRLSRRFIRLTLTRVPPWSLTGTFKHLYAAGGVAPQPPLDAYYVDALAVHERYRRLGLAQRLLRRAEQDAARAGCRRLALDTGLHNTPARALYDAYGFREREVRRAPSPRIAKALGGPGFVGYLKDIG</sequence>
<dbReference type="GO" id="GO:0016747">
    <property type="term" value="F:acyltransferase activity, transferring groups other than amino-acyl groups"/>
    <property type="evidence" value="ECO:0007669"/>
    <property type="project" value="InterPro"/>
</dbReference>
<comment type="caution">
    <text evidence="4">The sequence shown here is derived from an EMBL/GenBank/DDBJ whole genome shotgun (WGS) entry which is preliminary data.</text>
</comment>
<accession>A0A660L123</accession>
<dbReference type="InterPro" id="IPR000182">
    <property type="entry name" value="GNAT_dom"/>
</dbReference>
<name>A0A660L123_9ACTN</name>
<dbReference type="PANTHER" id="PTHR43420">
    <property type="entry name" value="ACETYLTRANSFERASE"/>
    <property type="match status" value="1"/>
</dbReference>
<evidence type="ECO:0000259" key="3">
    <source>
        <dbReference type="PROSITE" id="PS51186"/>
    </source>
</evidence>
<dbReference type="PROSITE" id="PS51186">
    <property type="entry name" value="GNAT"/>
    <property type="match status" value="1"/>
</dbReference>
<dbReference type="InterPro" id="IPR016181">
    <property type="entry name" value="Acyl_CoA_acyltransferase"/>
</dbReference>
<evidence type="ECO:0000313" key="5">
    <source>
        <dbReference type="Proteomes" id="UP000278962"/>
    </source>
</evidence>
<dbReference type="AlphaFoldDB" id="A0A660L123"/>
<gene>
    <name evidence="4" type="ORF">C8N24_5719</name>
</gene>
<dbReference type="InterPro" id="IPR050680">
    <property type="entry name" value="YpeA/RimI_acetyltransf"/>
</dbReference>
<dbReference type="Gene3D" id="3.40.630.30">
    <property type="match status" value="1"/>
</dbReference>
<dbReference type="OrthoDB" id="3381976at2"/>
<evidence type="ECO:0000313" key="4">
    <source>
        <dbReference type="EMBL" id="RKQ87691.1"/>
    </source>
</evidence>
<keyword evidence="1 4" id="KW-0808">Transferase</keyword>